<dbReference type="Proteomes" id="UP001232019">
    <property type="component" value="Chromosome"/>
</dbReference>
<dbReference type="KEGG" id="marp:QYS47_32570"/>
<dbReference type="EMBL" id="CP129968">
    <property type="protein sequence ID" value="WNB17008.1"/>
    <property type="molecule type" value="Genomic_DNA"/>
</dbReference>
<sequence length="260" mass="29698">MKIEHRITLNVDGQQREMLGSCGIRLDEGFQTFVVEETHKHWNEIKRMLIAWEASDVVETKFTKAEVRKSVSAVVYPKWINGFPQPEDDYLEQCYDLSDYCSSCGIGKVQKSPLRIKVEPKWGKKSIFLLNWIFEELFVKAELYDQLFKPLGVESEKVIIHKTGKVSSSVVQLILPTTSYSLDDMNYYPSQSCQLCGRVKYLPIAKGFFPTLVSKDPLPIFKTQEYFGSGAAADKRIIVGSELKDRLVENNCNVNFHPLG</sequence>
<dbReference type="RefSeq" id="WP_322346140.1">
    <property type="nucleotide sequence ID" value="NZ_CP129968.2"/>
</dbReference>
<protein>
    <submittedName>
        <fullName evidence="1">Uncharacterized protein</fullName>
    </submittedName>
</protein>
<accession>A0AA51ZUS9</accession>
<dbReference type="AlphaFoldDB" id="A0AA51ZUS9"/>
<name>A0AA51ZUS9_9BACT</name>
<evidence type="ECO:0000313" key="1">
    <source>
        <dbReference type="EMBL" id="WNB17008.1"/>
    </source>
</evidence>
<reference evidence="1" key="1">
    <citation type="submission" date="2023-08" db="EMBL/GenBank/DDBJ databases">
        <title>Comparative genomics and taxonomic characterization of three novel marine species of genus Marivirga.</title>
        <authorList>
            <person name="Muhammad N."/>
            <person name="Kim S.-G."/>
        </authorList>
    </citation>
    <scope>NUCLEOTIDE SEQUENCE</scope>
    <source>
        <strain evidence="1">BKB1-2</strain>
    </source>
</reference>
<proteinExistence type="predicted"/>
<gene>
    <name evidence="1" type="ORF">QYS47_32570</name>
</gene>
<organism evidence="1">
    <name type="scientific">Marivirga arenosa</name>
    <dbReference type="NCBI Taxonomy" id="3059076"/>
    <lineage>
        <taxon>Bacteria</taxon>
        <taxon>Pseudomonadati</taxon>
        <taxon>Bacteroidota</taxon>
        <taxon>Cytophagia</taxon>
        <taxon>Cytophagales</taxon>
        <taxon>Marivirgaceae</taxon>
        <taxon>Marivirga</taxon>
    </lineage>
</organism>